<evidence type="ECO:0000256" key="4">
    <source>
        <dbReference type="ARBA" id="ARBA00022692"/>
    </source>
</evidence>
<reference evidence="12" key="2">
    <citation type="journal article" date="2018" name="BMC Genomics">
        <title>A manually annotated Actinidia chinensis var. chinensis (kiwifruit) genome highlights the challenges associated with draft genomes and gene prediction in plants.</title>
        <authorList>
            <person name="Pilkington S.M."/>
            <person name="Crowhurst R."/>
            <person name="Hilario E."/>
            <person name="Nardozza S."/>
            <person name="Fraser L."/>
            <person name="Peng Y."/>
            <person name="Gunaseelan K."/>
            <person name="Simpson R."/>
            <person name="Tahir J."/>
            <person name="Deroles S.C."/>
            <person name="Templeton K."/>
            <person name="Luo Z."/>
            <person name="Davy M."/>
            <person name="Cheng C."/>
            <person name="McNeilage M."/>
            <person name="Scaglione D."/>
            <person name="Liu Y."/>
            <person name="Zhang Q."/>
            <person name="Datson P."/>
            <person name="De Silva N."/>
            <person name="Gardiner S.E."/>
            <person name="Bassett H."/>
            <person name="Chagne D."/>
            <person name="McCallum J."/>
            <person name="Dzierzon H."/>
            <person name="Deng C."/>
            <person name="Wang Y.Y."/>
            <person name="Barron L."/>
            <person name="Manako K."/>
            <person name="Bowen J."/>
            <person name="Foster T.M."/>
            <person name="Erridge Z.A."/>
            <person name="Tiffin H."/>
            <person name="Waite C.N."/>
            <person name="Davies K.M."/>
            <person name="Grierson E.P."/>
            <person name="Laing W.A."/>
            <person name="Kirk R."/>
            <person name="Chen X."/>
            <person name="Wood M."/>
            <person name="Montefiori M."/>
            <person name="Brummell D.A."/>
            <person name="Schwinn K.E."/>
            <person name="Catanach A."/>
            <person name="Fullerton C."/>
            <person name="Li D."/>
            <person name="Meiyalaghan S."/>
            <person name="Nieuwenhuizen N."/>
            <person name="Read N."/>
            <person name="Prakash R."/>
            <person name="Hunter D."/>
            <person name="Zhang H."/>
            <person name="McKenzie M."/>
            <person name="Knabel M."/>
            <person name="Harris A."/>
            <person name="Allan A.C."/>
            <person name="Gleave A."/>
            <person name="Chen A."/>
            <person name="Janssen B.J."/>
            <person name="Plunkett B."/>
            <person name="Ampomah-Dwamena C."/>
            <person name="Voogd C."/>
            <person name="Leif D."/>
            <person name="Lafferty D."/>
            <person name="Souleyre E.J.F."/>
            <person name="Varkonyi-Gasic E."/>
            <person name="Gambi F."/>
            <person name="Hanley J."/>
            <person name="Yao J.L."/>
            <person name="Cheung J."/>
            <person name="David K.M."/>
            <person name="Warren B."/>
            <person name="Marsh K."/>
            <person name="Snowden K.C."/>
            <person name="Lin-Wang K."/>
            <person name="Brian L."/>
            <person name="Martinez-Sanchez M."/>
            <person name="Wang M."/>
            <person name="Ileperuma N."/>
            <person name="Macnee N."/>
            <person name="Campin R."/>
            <person name="McAtee P."/>
            <person name="Drummond R.S.M."/>
            <person name="Espley R.V."/>
            <person name="Ireland H.S."/>
            <person name="Wu R."/>
            <person name="Atkinson R.G."/>
            <person name="Karunairetnam S."/>
            <person name="Bulley S."/>
            <person name="Chunkath S."/>
            <person name="Hanley Z."/>
            <person name="Storey R."/>
            <person name="Thrimawithana A.H."/>
            <person name="Thomson S."/>
            <person name="David C."/>
            <person name="Testolin R."/>
            <person name="Huang H."/>
            <person name="Hellens R.P."/>
            <person name="Schaffer R.J."/>
        </authorList>
    </citation>
    <scope>NUCLEOTIDE SEQUENCE [LARGE SCALE GENOMIC DNA]</scope>
    <source>
        <strain evidence="12">cv. Red5</strain>
    </source>
</reference>
<dbReference type="AlphaFoldDB" id="A0A2R6Q3D5"/>
<dbReference type="InParanoid" id="A0A2R6Q3D5"/>
<evidence type="ECO:0000256" key="6">
    <source>
        <dbReference type="ARBA" id="ARBA00022753"/>
    </source>
</evidence>
<dbReference type="GO" id="GO:0072657">
    <property type="term" value="P:protein localization to membrane"/>
    <property type="evidence" value="ECO:0007669"/>
    <property type="project" value="TreeGrafter"/>
</dbReference>
<dbReference type="Proteomes" id="UP000241394">
    <property type="component" value="Chromosome LG20"/>
</dbReference>
<feature type="transmembrane region" description="Helical" evidence="10">
    <location>
        <begin position="316"/>
        <end position="339"/>
    </location>
</feature>
<dbReference type="GO" id="GO:0000139">
    <property type="term" value="C:Golgi membrane"/>
    <property type="evidence" value="ECO:0007669"/>
    <property type="project" value="UniProtKB-SubCell"/>
</dbReference>
<proteinExistence type="inferred from homology"/>
<evidence type="ECO:0000256" key="2">
    <source>
        <dbReference type="ARBA" id="ARBA00004653"/>
    </source>
</evidence>
<evidence type="ECO:0000313" key="11">
    <source>
        <dbReference type="EMBL" id="PSS01370.1"/>
    </source>
</evidence>
<accession>A0A2R6Q3D5</accession>
<evidence type="ECO:0000256" key="1">
    <source>
        <dbReference type="ARBA" id="ARBA00004337"/>
    </source>
</evidence>
<evidence type="ECO:0000256" key="7">
    <source>
        <dbReference type="ARBA" id="ARBA00022989"/>
    </source>
</evidence>
<evidence type="ECO:0000256" key="10">
    <source>
        <dbReference type="RuleBase" id="RU363079"/>
    </source>
</evidence>
<comment type="similarity">
    <text evidence="3 10">Belongs to the nonaspanin (TM9SF) (TC 9.A.2) family.</text>
</comment>
<dbReference type="STRING" id="1590841.A0A2R6Q3D5"/>
<feature type="transmembrane region" description="Helical" evidence="10">
    <location>
        <begin position="511"/>
        <end position="535"/>
    </location>
</feature>
<keyword evidence="7 10" id="KW-1133">Transmembrane helix</keyword>
<comment type="subcellular location">
    <subcellularLocation>
        <location evidence="1">Endosome membrane</location>
        <topology evidence="1">Multi-pass membrane protein</topology>
    </subcellularLocation>
    <subcellularLocation>
        <location evidence="2">Golgi apparatus membrane</location>
        <topology evidence="2">Multi-pass membrane protein</topology>
    </subcellularLocation>
</comment>
<name>A0A2R6Q3D5_ACTCC</name>
<dbReference type="Pfam" id="PF02990">
    <property type="entry name" value="EMP70"/>
    <property type="match status" value="1"/>
</dbReference>
<protein>
    <recommendedName>
        <fullName evidence="10">Transmembrane 9 superfamily member</fullName>
    </recommendedName>
</protein>
<dbReference type="PANTHER" id="PTHR10766:SF119">
    <property type="entry name" value="TRANSMEMBRANE 9 SUPERFAMILY MEMBER 5"/>
    <property type="match status" value="1"/>
</dbReference>
<sequence>MAVVSEMRSIVLVIAVLSISVPVISCLKPENRSYEDGEYIPLFANMLQPTLSRCEMYPYFSLPFCPPGDEIPNRKKSLDEILLSDCLTNTRYKLSFKEEKIGGIVCEKNLTKDEVGKFRNAIYRDLRFQLSFNNILMWGPVGKTNMSVTDPEANYYLLKHIEFDAYYIEDKVKDIRLRIDFDSAVSITEDKGVCLNFTYSVFWRDWNELPVELGEAALLERTSMFKYQWPSAEEITSPDMPFFYCIPVIFAWVASLVLVIEPYLDNYFNRNSNGEVEEAKRIGSGQIHRDVEEGRVQQGSKQGHGETCRCPPYSSLLGAFLGAGTQQLILICTFFILSYKGVLHICDEEQWIAYYMLMYCLTSAVSTYTATSFHSRYNATGWKECVFQTGALYFVPSFTTYMLMNYLEELIINFSNLPYFRTLVELSLTWGVVTILFLSLGGKVGHVFRPEHQPLCPTNRIPRPVPWVSWYMRTPAQVFVGGFLPFMTIFLDMDYIYATLLHQKVCGAFRTMFLTFIQIIGMTVLMGMGFTYLQLSKHDHQWWWRSVLRGGSTSIFMFIYGIYFFVKAVPGDCTIVFALGTTACIFYGLFLALGTVGFCASSLVFRIMYRGSLKNE</sequence>
<keyword evidence="4 10" id="KW-0812">Transmembrane</keyword>
<gene>
    <name evidence="11" type="ORF">CEY00_Acc22728</name>
</gene>
<reference evidence="11 12" key="1">
    <citation type="submission" date="2017-07" db="EMBL/GenBank/DDBJ databases">
        <title>An improved, manually edited Actinidia chinensis var. chinensis (kiwifruit) genome highlights the challenges associated with draft genomes and gene prediction in plants.</title>
        <authorList>
            <person name="Pilkington S."/>
            <person name="Crowhurst R."/>
            <person name="Hilario E."/>
            <person name="Nardozza S."/>
            <person name="Fraser L."/>
            <person name="Peng Y."/>
            <person name="Gunaseelan K."/>
            <person name="Simpson R."/>
            <person name="Tahir J."/>
            <person name="Deroles S."/>
            <person name="Templeton K."/>
            <person name="Luo Z."/>
            <person name="Davy M."/>
            <person name="Cheng C."/>
            <person name="Mcneilage M."/>
            <person name="Scaglione D."/>
            <person name="Liu Y."/>
            <person name="Zhang Q."/>
            <person name="Datson P."/>
            <person name="De Silva N."/>
            <person name="Gardiner S."/>
            <person name="Bassett H."/>
            <person name="Chagne D."/>
            <person name="Mccallum J."/>
            <person name="Dzierzon H."/>
            <person name="Deng C."/>
            <person name="Wang Y.-Y."/>
            <person name="Barron N."/>
            <person name="Manako K."/>
            <person name="Bowen J."/>
            <person name="Foster T."/>
            <person name="Erridge Z."/>
            <person name="Tiffin H."/>
            <person name="Waite C."/>
            <person name="Davies K."/>
            <person name="Grierson E."/>
            <person name="Laing W."/>
            <person name="Kirk R."/>
            <person name="Chen X."/>
            <person name="Wood M."/>
            <person name="Montefiori M."/>
            <person name="Brummell D."/>
            <person name="Schwinn K."/>
            <person name="Catanach A."/>
            <person name="Fullerton C."/>
            <person name="Li D."/>
            <person name="Meiyalaghan S."/>
            <person name="Nieuwenhuizen N."/>
            <person name="Read N."/>
            <person name="Prakash R."/>
            <person name="Hunter D."/>
            <person name="Zhang H."/>
            <person name="Mckenzie M."/>
            <person name="Knabel M."/>
            <person name="Harris A."/>
            <person name="Allan A."/>
            <person name="Chen A."/>
            <person name="Janssen B."/>
            <person name="Plunkett B."/>
            <person name="Dwamena C."/>
            <person name="Voogd C."/>
            <person name="Leif D."/>
            <person name="Lafferty D."/>
            <person name="Souleyre E."/>
            <person name="Varkonyi-Gasic E."/>
            <person name="Gambi F."/>
            <person name="Hanley J."/>
            <person name="Yao J.-L."/>
            <person name="Cheung J."/>
            <person name="David K."/>
            <person name="Warren B."/>
            <person name="Marsh K."/>
            <person name="Snowden K."/>
            <person name="Lin-Wang K."/>
            <person name="Brian L."/>
            <person name="Martinez-Sanchez M."/>
            <person name="Wang M."/>
            <person name="Ileperuma N."/>
            <person name="Macnee N."/>
            <person name="Campin R."/>
            <person name="Mcatee P."/>
            <person name="Drummond R."/>
            <person name="Espley R."/>
            <person name="Ireland H."/>
            <person name="Wu R."/>
            <person name="Atkinson R."/>
            <person name="Karunairetnam S."/>
            <person name="Bulley S."/>
            <person name="Chunkath S."/>
            <person name="Hanley Z."/>
            <person name="Storey R."/>
            <person name="Thrimawithana A."/>
            <person name="Thomson S."/>
            <person name="David C."/>
            <person name="Testolin R."/>
        </authorList>
    </citation>
    <scope>NUCLEOTIDE SEQUENCE [LARGE SCALE GENOMIC DNA]</scope>
    <source>
        <strain evidence="12">cv. Red5</strain>
        <tissue evidence="11">Young leaf</tissue>
    </source>
</reference>
<dbReference type="OMA" id="ICCIAPR"/>
<dbReference type="EMBL" id="NKQK01000020">
    <property type="protein sequence ID" value="PSS01370.1"/>
    <property type="molecule type" value="Genomic_DNA"/>
</dbReference>
<dbReference type="InterPro" id="IPR004240">
    <property type="entry name" value="EMP70"/>
</dbReference>
<feature type="transmembrane region" description="Helical" evidence="10">
    <location>
        <begin position="547"/>
        <end position="566"/>
    </location>
</feature>
<feature type="transmembrane region" description="Helical" evidence="10">
    <location>
        <begin position="241"/>
        <end position="260"/>
    </location>
</feature>
<feature type="chain" id="PRO_5015214671" description="Transmembrane 9 superfamily member" evidence="10">
    <location>
        <begin position="27"/>
        <end position="616"/>
    </location>
</feature>
<keyword evidence="5 10" id="KW-0732">Signal</keyword>
<organism evidence="11 12">
    <name type="scientific">Actinidia chinensis var. chinensis</name>
    <name type="common">Chinese soft-hair kiwi</name>
    <dbReference type="NCBI Taxonomy" id="1590841"/>
    <lineage>
        <taxon>Eukaryota</taxon>
        <taxon>Viridiplantae</taxon>
        <taxon>Streptophyta</taxon>
        <taxon>Embryophyta</taxon>
        <taxon>Tracheophyta</taxon>
        <taxon>Spermatophyta</taxon>
        <taxon>Magnoliopsida</taxon>
        <taxon>eudicotyledons</taxon>
        <taxon>Gunneridae</taxon>
        <taxon>Pentapetalae</taxon>
        <taxon>asterids</taxon>
        <taxon>Ericales</taxon>
        <taxon>Actinidiaceae</taxon>
        <taxon>Actinidia</taxon>
    </lineage>
</organism>
<dbReference type="PANTHER" id="PTHR10766">
    <property type="entry name" value="TRANSMEMBRANE 9 SUPERFAMILY PROTEIN"/>
    <property type="match status" value="1"/>
</dbReference>
<feature type="transmembrane region" description="Helical" evidence="10">
    <location>
        <begin position="419"/>
        <end position="440"/>
    </location>
</feature>
<keyword evidence="8" id="KW-0333">Golgi apparatus</keyword>
<dbReference type="OrthoDB" id="1603782at2759"/>
<evidence type="ECO:0000256" key="5">
    <source>
        <dbReference type="ARBA" id="ARBA00022729"/>
    </source>
</evidence>
<dbReference type="Gramene" id="PSS01370">
    <property type="protein sequence ID" value="PSS01370"/>
    <property type="gene ID" value="CEY00_Acc22728"/>
</dbReference>
<feature type="transmembrane region" description="Helical" evidence="10">
    <location>
        <begin position="470"/>
        <end position="491"/>
    </location>
</feature>
<feature type="transmembrane region" description="Helical" evidence="10">
    <location>
        <begin position="586"/>
        <end position="609"/>
    </location>
</feature>
<keyword evidence="9 10" id="KW-0472">Membrane</keyword>
<comment type="caution">
    <text evidence="11">The sequence shown here is derived from an EMBL/GenBank/DDBJ whole genome shotgun (WGS) entry which is preliminary data.</text>
</comment>
<feature type="transmembrane region" description="Helical" evidence="10">
    <location>
        <begin position="351"/>
        <end position="373"/>
    </location>
</feature>
<dbReference type="GO" id="GO:0010008">
    <property type="term" value="C:endosome membrane"/>
    <property type="evidence" value="ECO:0007669"/>
    <property type="project" value="UniProtKB-SubCell"/>
</dbReference>
<evidence type="ECO:0000256" key="3">
    <source>
        <dbReference type="ARBA" id="ARBA00005227"/>
    </source>
</evidence>
<evidence type="ECO:0000256" key="9">
    <source>
        <dbReference type="ARBA" id="ARBA00023136"/>
    </source>
</evidence>
<evidence type="ECO:0000256" key="8">
    <source>
        <dbReference type="ARBA" id="ARBA00023034"/>
    </source>
</evidence>
<feature type="signal peptide" evidence="10">
    <location>
        <begin position="1"/>
        <end position="26"/>
    </location>
</feature>
<evidence type="ECO:0000313" key="12">
    <source>
        <dbReference type="Proteomes" id="UP000241394"/>
    </source>
</evidence>
<keyword evidence="12" id="KW-1185">Reference proteome</keyword>
<keyword evidence="6" id="KW-0967">Endosome</keyword>